<evidence type="ECO:0000313" key="1">
    <source>
        <dbReference type="EMBL" id="KAJ7744251.1"/>
    </source>
</evidence>
<keyword evidence="2" id="KW-1185">Reference proteome</keyword>
<organism evidence="1 2">
    <name type="scientific">Mycena maculata</name>
    <dbReference type="NCBI Taxonomy" id="230809"/>
    <lineage>
        <taxon>Eukaryota</taxon>
        <taxon>Fungi</taxon>
        <taxon>Dikarya</taxon>
        <taxon>Basidiomycota</taxon>
        <taxon>Agaricomycotina</taxon>
        <taxon>Agaricomycetes</taxon>
        <taxon>Agaricomycetidae</taxon>
        <taxon>Agaricales</taxon>
        <taxon>Marasmiineae</taxon>
        <taxon>Mycenaceae</taxon>
        <taxon>Mycena</taxon>
    </lineage>
</organism>
<proteinExistence type="predicted"/>
<evidence type="ECO:0000313" key="2">
    <source>
        <dbReference type="Proteomes" id="UP001215280"/>
    </source>
</evidence>
<evidence type="ECO:0008006" key="3">
    <source>
        <dbReference type="Google" id="ProtNLM"/>
    </source>
</evidence>
<dbReference type="AlphaFoldDB" id="A0AAD7N3P7"/>
<dbReference type="EMBL" id="JARJLG010000108">
    <property type="protein sequence ID" value="KAJ7744251.1"/>
    <property type="molecule type" value="Genomic_DNA"/>
</dbReference>
<name>A0AAD7N3P7_9AGAR</name>
<dbReference type="Proteomes" id="UP001215280">
    <property type="component" value="Unassembled WGS sequence"/>
</dbReference>
<reference evidence="1" key="1">
    <citation type="submission" date="2023-03" db="EMBL/GenBank/DDBJ databases">
        <title>Massive genome expansion in bonnet fungi (Mycena s.s.) driven by repeated elements and novel gene families across ecological guilds.</title>
        <authorList>
            <consortium name="Lawrence Berkeley National Laboratory"/>
            <person name="Harder C.B."/>
            <person name="Miyauchi S."/>
            <person name="Viragh M."/>
            <person name="Kuo A."/>
            <person name="Thoen E."/>
            <person name="Andreopoulos B."/>
            <person name="Lu D."/>
            <person name="Skrede I."/>
            <person name="Drula E."/>
            <person name="Henrissat B."/>
            <person name="Morin E."/>
            <person name="Kohler A."/>
            <person name="Barry K."/>
            <person name="LaButti K."/>
            <person name="Morin E."/>
            <person name="Salamov A."/>
            <person name="Lipzen A."/>
            <person name="Mereny Z."/>
            <person name="Hegedus B."/>
            <person name="Baldrian P."/>
            <person name="Stursova M."/>
            <person name="Weitz H."/>
            <person name="Taylor A."/>
            <person name="Grigoriev I.V."/>
            <person name="Nagy L.G."/>
            <person name="Martin F."/>
            <person name="Kauserud H."/>
        </authorList>
    </citation>
    <scope>NUCLEOTIDE SEQUENCE</scope>
    <source>
        <strain evidence="1">CBHHK188m</strain>
    </source>
</reference>
<comment type="caution">
    <text evidence="1">The sequence shown here is derived from an EMBL/GenBank/DDBJ whole genome shotgun (WGS) entry which is preliminary data.</text>
</comment>
<accession>A0AAD7N3P7</accession>
<protein>
    <recommendedName>
        <fullName evidence="3">SAM domain-containing protein</fullName>
    </recommendedName>
</protein>
<sequence>MNSDNCLGDESLDLYVSDSGTDLKMVPQGAAGAKGFAERFVSSDGKAIRVPNLTLAEFCEKYGLNDTIRQVLEKEGFETAGALLETTEPTLKEAGLKIGQIGELRRALRVFLSAEHVEAAP</sequence>
<gene>
    <name evidence="1" type="ORF">DFH07DRAFT_1063424</name>
</gene>